<dbReference type="Gene3D" id="3.30.70.100">
    <property type="match status" value="1"/>
</dbReference>
<keyword evidence="5" id="KW-1185">Reference proteome</keyword>
<dbReference type="PROSITE" id="PS01047">
    <property type="entry name" value="HMA_1"/>
    <property type="match status" value="1"/>
</dbReference>
<evidence type="ECO:0000313" key="3">
    <source>
        <dbReference type="EMBL" id="QIW54930.1"/>
    </source>
</evidence>
<dbReference type="AlphaFoldDB" id="A0A290Q454"/>
<dbReference type="EMBL" id="CP047628">
    <property type="protein sequence ID" value="QIW59536.1"/>
    <property type="molecule type" value="Genomic_DNA"/>
</dbReference>
<dbReference type="EMBL" id="CP047616">
    <property type="protein sequence ID" value="QIW54930.1"/>
    <property type="molecule type" value="Genomic_DNA"/>
</dbReference>
<dbReference type="Proteomes" id="UP000501558">
    <property type="component" value="Chromosome"/>
</dbReference>
<dbReference type="KEGG" id="lrn:CMV25_08780"/>
<dbReference type="SUPFAM" id="SSF55008">
    <property type="entry name" value="HMA, heavy metal-associated domain"/>
    <property type="match status" value="1"/>
</dbReference>
<gene>
    <name evidence="4" type="ORF">GU334_03760</name>
    <name evidence="3" type="ORF">GU336_04705</name>
</gene>
<proteinExistence type="predicted"/>
<dbReference type="InterPro" id="IPR006121">
    <property type="entry name" value="HMA_dom"/>
</dbReference>
<dbReference type="STRING" id="1348633.GCA_001591765_00224"/>
<feature type="domain" description="HMA" evidence="2">
    <location>
        <begin position="2"/>
        <end position="66"/>
    </location>
</feature>
<evidence type="ECO:0000313" key="4">
    <source>
        <dbReference type="EMBL" id="QIW59536.1"/>
    </source>
</evidence>
<dbReference type="Proteomes" id="UP000501945">
    <property type="component" value="Chromosome"/>
</dbReference>
<sequence>MDKTHLKIEGMTCQHCVSHVTEALEGVAGVASAKVNLKKGEAVVKSEDASLEQLSAAVAAAGYKVV</sequence>
<reference evidence="5 6" key="1">
    <citation type="submission" date="2019-12" db="EMBL/GenBank/DDBJ databases">
        <title>Whole genome sequences of Lactococcus raffinolactis strains isolated from sewage.</title>
        <authorList>
            <person name="Ybazeta G."/>
            <person name="Ross M."/>
            <person name="Brabant-Kirwan D."/>
            <person name="Saleh M."/>
            <person name="Dillon J.A."/>
            <person name="Splinter K."/>
            <person name="Nokhbeh R."/>
        </authorList>
    </citation>
    <scope>NUCLEOTIDE SEQUENCE [LARGE SCALE GENOMIC DNA]</scope>
    <source>
        <strain evidence="4 5">Lr_19_14</strain>
        <strain evidence="3 6">Lr_19_5</strain>
    </source>
</reference>
<protein>
    <submittedName>
        <fullName evidence="3">Copper chaperone</fullName>
    </submittedName>
</protein>
<dbReference type="PROSITE" id="PS50846">
    <property type="entry name" value="HMA_2"/>
    <property type="match status" value="1"/>
</dbReference>
<name>A0A290Q454_9LACT</name>
<dbReference type="FunFam" id="3.30.70.100:FF:000001">
    <property type="entry name" value="ATPase copper transporting beta"/>
    <property type="match status" value="1"/>
</dbReference>
<dbReference type="GO" id="GO:0006825">
    <property type="term" value="P:copper ion transport"/>
    <property type="evidence" value="ECO:0007669"/>
    <property type="project" value="InterPro"/>
</dbReference>
<dbReference type="PRINTS" id="PR00944">
    <property type="entry name" value="CUEXPORT"/>
</dbReference>
<dbReference type="InterPro" id="IPR036163">
    <property type="entry name" value="HMA_dom_sf"/>
</dbReference>
<accession>A0A290Q454</accession>
<dbReference type="InterPro" id="IPR000428">
    <property type="entry name" value="Cu-bd"/>
</dbReference>
<organism evidence="3 6">
    <name type="scientific">Pseudolactococcus raffinolactis</name>
    <dbReference type="NCBI Taxonomy" id="1366"/>
    <lineage>
        <taxon>Bacteria</taxon>
        <taxon>Bacillati</taxon>
        <taxon>Bacillota</taxon>
        <taxon>Bacilli</taxon>
        <taxon>Lactobacillales</taxon>
        <taxon>Streptococcaceae</taxon>
        <taxon>Pseudolactococcus</taxon>
    </lineage>
</organism>
<evidence type="ECO:0000313" key="6">
    <source>
        <dbReference type="Proteomes" id="UP000501945"/>
    </source>
</evidence>
<evidence type="ECO:0000256" key="1">
    <source>
        <dbReference type="ARBA" id="ARBA00022723"/>
    </source>
</evidence>
<evidence type="ECO:0000259" key="2">
    <source>
        <dbReference type="PROSITE" id="PS50846"/>
    </source>
</evidence>
<dbReference type="CDD" id="cd00371">
    <property type="entry name" value="HMA"/>
    <property type="match status" value="1"/>
</dbReference>
<keyword evidence="1" id="KW-0479">Metal-binding</keyword>
<dbReference type="Pfam" id="PF00403">
    <property type="entry name" value="HMA"/>
    <property type="match status" value="1"/>
</dbReference>
<dbReference type="InterPro" id="IPR017969">
    <property type="entry name" value="Heavy-metal-associated_CS"/>
</dbReference>
<evidence type="ECO:0000313" key="5">
    <source>
        <dbReference type="Proteomes" id="UP000501558"/>
    </source>
</evidence>
<dbReference type="GO" id="GO:0005507">
    <property type="term" value="F:copper ion binding"/>
    <property type="evidence" value="ECO:0007669"/>
    <property type="project" value="InterPro"/>
</dbReference>